<evidence type="ECO:0000256" key="2">
    <source>
        <dbReference type="ARBA" id="ARBA00012374"/>
    </source>
</evidence>
<evidence type="ECO:0000256" key="4">
    <source>
        <dbReference type="ARBA" id="ARBA00022692"/>
    </source>
</evidence>
<evidence type="ECO:0000313" key="13">
    <source>
        <dbReference type="Proteomes" id="UP001267878"/>
    </source>
</evidence>
<evidence type="ECO:0000256" key="5">
    <source>
        <dbReference type="ARBA" id="ARBA00022801"/>
    </source>
</evidence>
<sequence>MAPPARTEPAARTIKQDARFGVAFLRRYWLRLLLLFIGVLLPLLGFAGLVEELHEGEAFFFDDPILHFAHGMANAGLDRVFLLFSALGYQWGVVPADVALVLFLALRGRAREGLFAGLALGGSALLNLATKQLFARERPSLWESIAPEGTYSFPSGHAMGSMTLAWVCVLLAWRTPWRLPVTALAMGFTLLVGLSRIYLGVHYPSDILAGWAAASVWAVSCFLVVFQHARHPWDAPAGPG</sequence>
<evidence type="ECO:0000256" key="7">
    <source>
        <dbReference type="ARBA" id="ARBA00023136"/>
    </source>
</evidence>
<feature type="domain" description="Phosphatidic acid phosphatase type 2/haloperoxidase" evidence="11">
    <location>
        <begin position="113"/>
        <end position="222"/>
    </location>
</feature>
<dbReference type="PANTHER" id="PTHR14969">
    <property type="entry name" value="SPHINGOSINE-1-PHOSPHATE PHOSPHOHYDROLASE"/>
    <property type="match status" value="1"/>
</dbReference>
<keyword evidence="4 10" id="KW-0812">Transmembrane</keyword>
<dbReference type="GO" id="GO:0050380">
    <property type="term" value="F:undecaprenyl-diphosphatase activity"/>
    <property type="evidence" value="ECO:0007669"/>
    <property type="project" value="UniProtKB-EC"/>
</dbReference>
<evidence type="ECO:0000256" key="10">
    <source>
        <dbReference type="SAM" id="Phobius"/>
    </source>
</evidence>
<accession>A0ABU1VL60</accession>
<evidence type="ECO:0000259" key="11">
    <source>
        <dbReference type="SMART" id="SM00014"/>
    </source>
</evidence>
<dbReference type="CDD" id="cd03392">
    <property type="entry name" value="PAP2_like_2"/>
    <property type="match status" value="1"/>
</dbReference>
<feature type="transmembrane region" description="Helical" evidence="10">
    <location>
        <begin position="113"/>
        <end position="134"/>
    </location>
</feature>
<dbReference type="Pfam" id="PF01569">
    <property type="entry name" value="PAP2"/>
    <property type="match status" value="1"/>
</dbReference>
<keyword evidence="7 10" id="KW-0472">Membrane</keyword>
<dbReference type="RefSeq" id="WP_310051891.1">
    <property type="nucleotide sequence ID" value="NZ_JAVDVW010000001.1"/>
</dbReference>
<feature type="transmembrane region" description="Helical" evidence="10">
    <location>
        <begin position="180"/>
        <end position="201"/>
    </location>
</feature>
<organism evidence="12 13">
    <name type="scientific">Agrilutibacter niabensis</name>
    <dbReference type="NCBI Taxonomy" id="380628"/>
    <lineage>
        <taxon>Bacteria</taxon>
        <taxon>Pseudomonadati</taxon>
        <taxon>Pseudomonadota</taxon>
        <taxon>Gammaproteobacteria</taxon>
        <taxon>Lysobacterales</taxon>
        <taxon>Lysobacteraceae</taxon>
        <taxon>Agrilutibacter</taxon>
    </lineage>
</organism>
<dbReference type="Gene3D" id="1.20.144.10">
    <property type="entry name" value="Phosphatidic acid phosphatase type 2/haloperoxidase"/>
    <property type="match status" value="1"/>
</dbReference>
<proteinExistence type="predicted"/>
<dbReference type="InterPro" id="IPR036938">
    <property type="entry name" value="PAP2/HPO_sf"/>
</dbReference>
<gene>
    <name evidence="12" type="ORF">J2X04_000570</name>
</gene>
<feature type="transmembrane region" description="Helical" evidence="10">
    <location>
        <begin position="207"/>
        <end position="226"/>
    </location>
</feature>
<name>A0ABU1VL60_9GAMM</name>
<reference evidence="12 13" key="1">
    <citation type="submission" date="2023-07" db="EMBL/GenBank/DDBJ databases">
        <title>Sorghum-associated microbial communities from plants grown in Nebraska, USA.</title>
        <authorList>
            <person name="Schachtman D."/>
        </authorList>
    </citation>
    <scope>NUCLEOTIDE SEQUENCE [LARGE SCALE GENOMIC DNA]</scope>
    <source>
        <strain evidence="12 13">BE187</strain>
    </source>
</reference>
<evidence type="ECO:0000256" key="3">
    <source>
        <dbReference type="ARBA" id="ARBA00022475"/>
    </source>
</evidence>
<evidence type="ECO:0000313" key="12">
    <source>
        <dbReference type="EMBL" id="MDR7098223.1"/>
    </source>
</evidence>
<evidence type="ECO:0000256" key="9">
    <source>
        <dbReference type="ARBA" id="ARBA00047594"/>
    </source>
</evidence>
<protein>
    <recommendedName>
        <fullName evidence="2">undecaprenyl-diphosphate phosphatase</fullName>
        <ecNumber evidence="2">3.6.1.27</ecNumber>
    </recommendedName>
    <alternativeName>
        <fullName evidence="8">Undecaprenyl pyrophosphate phosphatase</fullName>
    </alternativeName>
</protein>
<feature type="transmembrane region" description="Helical" evidence="10">
    <location>
        <begin position="80"/>
        <end position="106"/>
    </location>
</feature>
<dbReference type="Proteomes" id="UP001267878">
    <property type="component" value="Unassembled WGS sequence"/>
</dbReference>
<keyword evidence="13" id="KW-1185">Reference proteome</keyword>
<evidence type="ECO:0000256" key="8">
    <source>
        <dbReference type="ARBA" id="ARBA00032707"/>
    </source>
</evidence>
<comment type="catalytic activity">
    <reaction evidence="9">
        <text>di-trans,octa-cis-undecaprenyl diphosphate + H2O = di-trans,octa-cis-undecaprenyl phosphate + phosphate + H(+)</text>
        <dbReference type="Rhea" id="RHEA:28094"/>
        <dbReference type="ChEBI" id="CHEBI:15377"/>
        <dbReference type="ChEBI" id="CHEBI:15378"/>
        <dbReference type="ChEBI" id="CHEBI:43474"/>
        <dbReference type="ChEBI" id="CHEBI:58405"/>
        <dbReference type="ChEBI" id="CHEBI:60392"/>
        <dbReference type="EC" id="3.6.1.27"/>
    </reaction>
</comment>
<keyword evidence="5 12" id="KW-0378">Hydrolase</keyword>
<evidence type="ECO:0000256" key="6">
    <source>
        <dbReference type="ARBA" id="ARBA00022989"/>
    </source>
</evidence>
<dbReference type="EMBL" id="JAVDVW010000001">
    <property type="protein sequence ID" value="MDR7098223.1"/>
    <property type="molecule type" value="Genomic_DNA"/>
</dbReference>
<dbReference type="InterPro" id="IPR000326">
    <property type="entry name" value="PAP2/HPO"/>
</dbReference>
<comment type="caution">
    <text evidence="12">The sequence shown here is derived from an EMBL/GenBank/DDBJ whole genome shotgun (WGS) entry which is preliminary data.</text>
</comment>
<keyword evidence="3" id="KW-1003">Cell membrane</keyword>
<dbReference type="PANTHER" id="PTHR14969:SF62">
    <property type="entry name" value="DECAPRENYLPHOSPHORYL-5-PHOSPHORIBOSE PHOSPHATASE RV3807C-RELATED"/>
    <property type="match status" value="1"/>
</dbReference>
<dbReference type="EC" id="3.6.1.27" evidence="2"/>
<dbReference type="SUPFAM" id="SSF48317">
    <property type="entry name" value="Acid phosphatase/Vanadium-dependent haloperoxidase"/>
    <property type="match status" value="1"/>
</dbReference>
<feature type="transmembrane region" description="Helical" evidence="10">
    <location>
        <begin position="28"/>
        <end position="50"/>
    </location>
</feature>
<feature type="transmembrane region" description="Helical" evidence="10">
    <location>
        <begin position="154"/>
        <end position="173"/>
    </location>
</feature>
<keyword evidence="6 10" id="KW-1133">Transmembrane helix</keyword>
<evidence type="ECO:0000256" key="1">
    <source>
        <dbReference type="ARBA" id="ARBA00004651"/>
    </source>
</evidence>
<comment type="subcellular location">
    <subcellularLocation>
        <location evidence="1">Cell membrane</location>
        <topology evidence="1">Multi-pass membrane protein</topology>
    </subcellularLocation>
</comment>
<dbReference type="SMART" id="SM00014">
    <property type="entry name" value="acidPPc"/>
    <property type="match status" value="1"/>
</dbReference>